<evidence type="ECO:0000313" key="2">
    <source>
        <dbReference type="Proteomes" id="UP000053110"/>
    </source>
</evidence>
<organism evidence="1 2">
    <name type="scientific">Blumeria graminis f. sp. tritici 96224</name>
    <dbReference type="NCBI Taxonomy" id="1268274"/>
    <lineage>
        <taxon>Eukaryota</taxon>
        <taxon>Fungi</taxon>
        <taxon>Dikarya</taxon>
        <taxon>Ascomycota</taxon>
        <taxon>Pezizomycotina</taxon>
        <taxon>Leotiomycetes</taxon>
        <taxon>Erysiphales</taxon>
        <taxon>Erysiphaceae</taxon>
        <taxon>Blumeria</taxon>
    </lineage>
</organism>
<name>A0A656KMJ2_BLUGR</name>
<proteinExistence type="predicted"/>
<feature type="non-terminal residue" evidence="1">
    <location>
        <position position="1"/>
    </location>
</feature>
<sequence length="84" mass="9320">CALVSSSTTGCPCWSSDAGNYLCHRVRFVQEKSFISSVRCLRGKILLEQRGEAASYRGYAFQHSCGSKFIAVQADCSEIWFNIS</sequence>
<gene>
    <name evidence="1" type="ORF">BGT96224_174</name>
</gene>
<accession>A0A656KMJ2</accession>
<reference evidence="2" key="1">
    <citation type="journal article" date="2013" name="Nat. Genet.">
        <title>The wheat powdery mildew genome shows the unique evolution of an obligate biotroph.</title>
        <authorList>
            <person name="Wicker T."/>
            <person name="Oberhaensli S."/>
            <person name="Parlange F."/>
            <person name="Buchmann J.P."/>
            <person name="Shatalina M."/>
            <person name="Roffler S."/>
            <person name="Ben-David R."/>
            <person name="Dolezel J."/>
            <person name="Simkova H."/>
            <person name="Schulze-Lefert P."/>
            <person name="Spanu P.D."/>
            <person name="Bruggmann R."/>
            <person name="Amselem J."/>
            <person name="Quesneville H."/>
            <person name="Ver Loren van Themaat E."/>
            <person name="Paape T."/>
            <person name="Shimizu K.K."/>
            <person name="Keller B."/>
        </authorList>
    </citation>
    <scope>NUCLEOTIDE SEQUENCE [LARGE SCALE GENOMIC DNA]</scope>
    <source>
        <strain evidence="2">96224</strain>
    </source>
</reference>
<dbReference type="EMBL" id="KE375004">
    <property type="protein sequence ID" value="EPQ66165.1"/>
    <property type="molecule type" value="Genomic_DNA"/>
</dbReference>
<evidence type="ECO:0000313" key="1">
    <source>
        <dbReference type="EMBL" id="EPQ66165.1"/>
    </source>
</evidence>
<protein>
    <submittedName>
        <fullName evidence="1">Uncharacterized protein</fullName>
    </submittedName>
</protein>
<dbReference type="Proteomes" id="UP000053110">
    <property type="component" value="Unassembled WGS sequence"/>
</dbReference>
<dbReference type="AlphaFoldDB" id="A0A656KMJ2"/>